<dbReference type="Gene3D" id="3.90.1150.10">
    <property type="entry name" value="Aspartate Aminotransferase, domain 1"/>
    <property type="match status" value="1"/>
</dbReference>
<dbReference type="Gene3D" id="3.40.640.10">
    <property type="entry name" value="Type I PLP-dependent aspartate aminotransferase-like (Major domain)"/>
    <property type="match status" value="1"/>
</dbReference>
<keyword evidence="3" id="KW-0210">Decarboxylase</keyword>
<gene>
    <name evidence="8" type="ordered locus">MROS_1175</name>
</gene>
<evidence type="ECO:0000256" key="7">
    <source>
        <dbReference type="RuleBase" id="RU000382"/>
    </source>
</evidence>
<evidence type="ECO:0000313" key="8">
    <source>
        <dbReference type="EMBL" id="AFN74412.1"/>
    </source>
</evidence>
<keyword evidence="9" id="KW-1185">Reference proteome</keyword>
<dbReference type="PANTHER" id="PTHR11999">
    <property type="entry name" value="GROUP II PYRIDOXAL-5-PHOSPHATE DECARBOXYLASE"/>
    <property type="match status" value="1"/>
</dbReference>
<comment type="cofactor">
    <cofactor evidence="1 6 7">
        <name>pyridoxal 5'-phosphate</name>
        <dbReference type="ChEBI" id="CHEBI:597326"/>
    </cofactor>
</comment>
<evidence type="ECO:0000256" key="3">
    <source>
        <dbReference type="ARBA" id="ARBA00022793"/>
    </source>
</evidence>
<evidence type="ECO:0000256" key="5">
    <source>
        <dbReference type="ARBA" id="ARBA00023239"/>
    </source>
</evidence>
<dbReference type="GO" id="GO:0016831">
    <property type="term" value="F:carboxy-lyase activity"/>
    <property type="evidence" value="ECO:0007669"/>
    <property type="project" value="UniProtKB-KW"/>
</dbReference>
<accession>I6YV54</accession>
<dbReference type="InterPro" id="IPR002129">
    <property type="entry name" value="PyrdxlP-dep_de-COase"/>
</dbReference>
<dbReference type="PRINTS" id="PR00800">
    <property type="entry name" value="YHDCRBOXLASE"/>
</dbReference>
<evidence type="ECO:0000256" key="4">
    <source>
        <dbReference type="ARBA" id="ARBA00022898"/>
    </source>
</evidence>
<evidence type="ECO:0000256" key="1">
    <source>
        <dbReference type="ARBA" id="ARBA00001933"/>
    </source>
</evidence>
<dbReference type="EMBL" id="CP003557">
    <property type="protein sequence ID" value="AFN74412.1"/>
    <property type="molecule type" value="Genomic_DNA"/>
</dbReference>
<name>I6YV54_MELRP</name>
<dbReference type="KEGG" id="mro:MROS_1175"/>
<dbReference type="RefSeq" id="WP_014855848.1">
    <property type="nucleotide sequence ID" value="NC_018178.1"/>
</dbReference>
<dbReference type="AlphaFoldDB" id="I6YV54"/>
<dbReference type="PATRIC" id="fig|1191523.3.peg.1249"/>
<keyword evidence="5 7" id="KW-0456">Lyase</keyword>
<dbReference type="eggNOG" id="COG0076">
    <property type="taxonomic scope" value="Bacteria"/>
</dbReference>
<dbReference type="CDD" id="cd06450">
    <property type="entry name" value="DOPA_deC_like"/>
    <property type="match status" value="1"/>
</dbReference>
<sequence length="480" mass="54399">MPKRISDMTPEEFSAAGKRVIEWAERYLKDIETYRVLPDIKPGEINKRMPDSPPDFGEEFDKILEDVDRIVMPGITHWQHPKFMAYFASTASGPGILADIVSSTFNSNGMVWKSSPALTEVEAKTLEWYRSMLGLPGNFKGIIYDTASISSFHGIAAARDYKFPESRTKGMSSLPAMRLYCSEQAHSSIEKAAIALGVGIEGVRKIKVDSEFRMIPAELEKAINEDIAMGIDPFCVVATIGTTSTTSVDPVDAISSICRKYDLWLHVDAAYAGVTAMLPEMKIHFKGIENADSIVSNPHKWLFVPIDLSVFYTKRPETLKRAFSLVPEYLKTEVDAEVENLMDYGIQLGRRFRALKLWFVIRYFGVEGLKEILRKHIRLAQSFADWIRESNEFELLAPAPFSAVCFRAVPPGLKEEDLNKFNKLLLERINSTGELFLTHTVLNDKFTIRLVVSGIRQEERHVEEARKVIKREYETLLNNQ</sequence>
<evidence type="ECO:0000313" key="9">
    <source>
        <dbReference type="Proteomes" id="UP000009011"/>
    </source>
</evidence>
<comment type="similarity">
    <text evidence="2 7">Belongs to the group II decarboxylase family.</text>
</comment>
<dbReference type="InterPro" id="IPR010977">
    <property type="entry name" value="Aromatic_deC"/>
</dbReference>
<dbReference type="PANTHER" id="PTHR11999:SF70">
    <property type="entry name" value="MIP05841P"/>
    <property type="match status" value="1"/>
</dbReference>
<dbReference type="GO" id="GO:0030170">
    <property type="term" value="F:pyridoxal phosphate binding"/>
    <property type="evidence" value="ECO:0007669"/>
    <property type="project" value="InterPro"/>
</dbReference>
<dbReference type="SUPFAM" id="SSF53383">
    <property type="entry name" value="PLP-dependent transferases"/>
    <property type="match status" value="1"/>
</dbReference>
<evidence type="ECO:0000256" key="6">
    <source>
        <dbReference type="PIRSR" id="PIRSR602129-50"/>
    </source>
</evidence>
<dbReference type="Pfam" id="PF00282">
    <property type="entry name" value="Pyridoxal_deC"/>
    <property type="match status" value="1"/>
</dbReference>
<dbReference type="GO" id="GO:0006520">
    <property type="term" value="P:amino acid metabolic process"/>
    <property type="evidence" value="ECO:0007669"/>
    <property type="project" value="InterPro"/>
</dbReference>
<feature type="modified residue" description="N6-(pyridoxal phosphate)lysine" evidence="6">
    <location>
        <position position="300"/>
    </location>
</feature>
<evidence type="ECO:0000256" key="2">
    <source>
        <dbReference type="ARBA" id="ARBA00009533"/>
    </source>
</evidence>
<organism evidence="8 9">
    <name type="scientific">Melioribacter roseus (strain DSM 23840 / JCM 17771 / VKM B-2668 / P3M-2)</name>
    <dbReference type="NCBI Taxonomy" id="1191523"/>
    <lineage>
        <taxon>Bacteria</taxon>
        <taxon>Pseudomonadati</taxon>
        <taxon>Ignavibacteriota</taxon>
        <taxon>Ignavibacteria</taxon>
        <taxon>Ignavibacteriales</taxon>
        <taxon>Melioribacteraceae</taxon>
        <taxon>Melioribacter</taxon>
    </lineage>
</organism>
<dbReference type="OrthoDB" id="9803665at2"/>
<dbReference type="GO" id="GO:0019752">
    <property type="term" value="P:carboxylic acid metabolic process"/>
    <property type="evidence" value="ECO:0007669"/>
    <property type="project" value="InterPro"/>
</dbReference>
<proteinExistence type="inferred from homology"/>
<protein>
    <submittedName>
        <fullName evidence="8">Aromatic amino acid decarboxylase</fullName>
    </submittedName>
</protein>
<keyword evidence="4 6" id="KW-0663">Pyridoxal phosphate</keyword>
<reference evidence="8 9" key="1">
    <citation type="journal article" date="2013" name="PLoS ONE">
        <title>Genomic analysis of Melioribacter roseus, facultatively anaerobic organotrophic bacterium representing a novel deep lineage within Bacteriodetes/Chlorobi group.</title>
        <authorList>
            <person name="Kadnikov V.V."/>
            <person name="Mardanov A.V."/>
            <person name="Podosokorskaya O.A."/>
            <person name="Gavrilov S.N."/>
            <person name="Kublanov I.V."/>
            <person name="Beletsky A.V."/>
            <person name="Bonch-Osmolovskaya E.A."/>
            <person name="Ravin N.V."/>
        </authorList>
    </citation>
    <scope>NUCLEOTIDE SEQUENCE [LARGE SCALE GENOMIC DNA]</scope>
    <source>
        <strain evidence="9">JCM 17771 / P3M-2</strain>
    </source>
</reference>
<dbReference type="InterPro" id="IPR015422">
    <property type="entry name" value="PyrdxlP-dep_Trfase_small"/>
</dbReference>
<dbReference type="HOGENOM" id="CLU_011856_3_1_10"/>
<dbReference type="GO" id="GO:0005737">
    <property type="term" value="C:cytoplasm"/>
    <property type="evidence" value="ECO:0007669"/>
    <property type="project" value="TreeGrafter"/>
</dbReference>
<dbReference type="InterPro" id="IPR015424">
    <property type="entry name" value="PyrdxlP-dep_Trfase"/>
</dbReference>
<dbReference type="InterPro" id="IPR015421">
    <property type="entry name" value="PyrdxlP-dep_Trfase_major"/>
</dbReference>
<dbReference type="Proteomes" id="UP000009011">
    <property type="component" value="Chromosome"/>
</dbReference>
<dbReference type="Gene3D" id="1.20.1340.10">
    <property type="entry name" value="dopa decarboxylase, N-terminal domain"/>
    <property type="match status" value="1"/>
</dbReference>
<dbReference type="STRING" id="1191523.MROS_1175"/>